<dbReference type="SMART" id="SM00327">
    <property type="entry name" value="VWA"/>
    <property type="match status" value="1"/>
</dbReference>
<keyword evidence="3" id="KW-1185">Reference proteome</keyword>
<accession>A0A2Z3GXS7</accession>
<protein>
    <submittedName>
        <fullName evidence="2">DUF58 domain-containing protein</fullName>
    </submittedName>
</protein>
<dbReference type="InterPro" id="IPR002881">
    <property type="entry name" value="DUF58"/>
</dbReference>
<dbReference type="Pfam" id="PF01882">
    <property type="entry name" value="DUF58"/>
    <property type="match status" value="1"/>
</dbReference>
<dbReference type="SUPFAM" id="SSF53300">
    <property type="entry name" value="vWA-like"/>
    <property type="match status" value="1"/>
</dbReference>
<evidence type="ECO:0000259" key="1">
    <source>
        <dbReference type="SMART" id="SM00327"/>
    </source>
</evidence>
<dbReference type="AlphaFoldDB" id="A0A2Z3GXS7"/>
<sequence>MAKRRQEPENPRRFLDPKVIARVSQLDLRARYAVEGFISGMHRSPVYGQSVQFVQHREYMPGDDLRRIDWKVWSRSDKFVIKQYEAETNLRSYVVVDASESMLYGRDKHRRAGTLYKYDYVATAAACLAYLTIKQQDSCGLVTFDSDVREAIPPRSSQRHMDAVTKALHVSDPREKTDMVKIMRQVAEAMPARGLVLVFSDFLCDRAELFKGLEMLRHRRHDVMAFHILDDDELLFPFGGMTKFEGLEAQPDLLCDPRALRDGYLEELELYLTEVRRGCTRIGVDYTLLRTSDYMDAVLSKFLFERMSTRAAPARR</sequence>
<reference evidence="2 3" key="1">
    <citation type="submission" date="2018-01" db="EMBL/GenBank/DDBJ databases">
        <title>G. obscuriglobus.</title>
        <authorList>
            <person name="Franke J."/>
            <person name="Blomberg W."/>
            <person name="Selmecki A."/>
        </authorList>
    </citation>
    <scope>NUCLEOTIDE SEQUENCE [LARGE SCALE GENOMIC DNA]</scope>
    <source>
        <strain evidence="2 3">DSM 5831</strain>
    </source>
</reference>
<feature type="domain" description="VWFA" evidence="1">
    <location>
        <begin position="89"/>
        <end position="255"/>
    </location>
</feature>
<organism evidence="2 3">
    <name type="scientific">Gemmata obscuriglobus</name>
    <dbReference type="NCBI Taxonomy" id="114"/>
    <lineage>
        <taxon>Bacteria</taxon>
        <taxon>Pseudomonadati</taxon>
        <taxon>Planctomycetota</taxon>
        <taxon>Planctomycetia</taxon>
        <taxon>Gemmatales</taxon>
        <taxon>Gemmataceae</taxon>
        <taxon>Gemmata</taxon>
    </lineage>
</organism>
<gene>
    <name evidence="2" type="ORF">C1280_17300</name>
</gene>
<dbReference type="EMBL" id="CP025958">
    <property type="protein sequence ID" value="AWM38563.1"/>
    <property type="molecule type" value="Genomic_DNA"/>
</dbReference>
<name>A0A2Z3GXS7_9BACT</name>
<dbReference type="Gene3D" id="3.40.50.410">
    <property type="entry name" value="von Willebrand factor, type A domain"/>
    <property type="match status" value="1"/>
</dbReference>
<dbReference type="InterPro" id="IPR036465">
    <property type="entry name" value="vWFA_dom_sf"/>
</dbReference>
<evidence type="ECO:0000313" key="2">
    <source>
        <dbReference type="EMBL" id="AWM38563.1"/>
    </source>
</evidence>
<dbReference type="OrthoDB" id="9780819at2"/>
<dbReference type="PANTHER" id="PTHR33608:SF7">
    <property type="entry name" value="DUF58 DOMAIN-CONTAINING PROTEIN"/>
    <property type="match status" value="1"/>
</dbReference>
<dbReference type="Proteomes" id="UP000245802">
    <property type="component" value="Chromosome"/>
</dbReference>
<dbReference type="KEGG" id="gog:C1280_17300"/>
<dbReference type="RefSeq" id="WP_010042329.1">
    <property type="nucleotide sequence ID" value="NZ_CP025958.1"/>
</dbReference>
<dbReference type="InterPro" id="IPR002035">
    <property type="entry name" value="VWF_A"/>
</dbReference>
<dbReference type="PANTHER" id="PTHR33608">
    <property type="entry name" value="BLL2464 PROTEIN"/>
    <property type="match status" value="1"/>
</dbReference>
<proteinExistence type="predicted"/>
<evidence type="ECO:0000313" key="3">
    <source>
        <dbReference type="Proteomes" id="UP000245802"/>
    </source>
</evidence>